<evidence type="ECO:0000256" key="5">
    <source>
        <dbReference type="SAM" id="SignalP"/>
    </source>
</evidence>
<keyword evidence="3" id="KW-1133">Transmembrane helix</keyword>
<evidence type="ECO:0000313" key="7">
    <source>
        <dbReference type="EMBL" id="MFC3143618.1"/>
    </source>
</evidence>
<dbReference type="EMBL" id="JBHRTB010000010">
    <property type="protein sequence ID" value="MFC3143618.1"/>
    <property type="molecule type" value="Genomic_DNA"/>
</dbReference>
<gene>
    <name evidence="7" type="ORF">ACFOGP_12925</name>
</gene>
<organism evidence="7 8">
    <name type="scientific">Psychromarinibacter halotolerans</name>
    <dbReference type="NCBI Taxonomy" id="1775175"/>
    <lineage>
        <taxon>Bacteria</taxon>
        <taxon>Pseudomonadati</taxon>
        <taxon>Pseudomonadota</taxon>
        <taxon>Alphaproteobacteria</taxon>
        <taxon>Rhodobacterales</taxon>
        <taxon>Paracoccaceae</taxon>
        <taxon>Psychromarinibacter</taxon>
    </lineage>
</organism>
<feature type="signal peptide" evidence="5">
    <location>
        <begin position="1"/>
        <end position="23"/>
    </location>
</feature>
<evidence type="ECO:0000256" key="1">
    <source>
        <dbReference type="ARBA" id="ARBA00004141"/>
    </source>
</evidence>
<evidence type="ECO:0000256" key="3">
    <source>
        <dbReference type="ARBA" id="ARBA00022989"/>
    </source>
</evidence>
<dbReference type="InterPro" id="IPR029095">
    <property type="entry name" value="NarX-like_N"/>
</dbReference>
<dbReference type="Pfam" id="PF13675">
    <property type="entry name" value="PilJ"/>
    <property type="match status" value="2"/>
</dbReference>
<comment type="caution">
    <text evidence="7">The sequence shown here is derived from an EMBL/GenBank/DDBJ whole genome shotgun (WGS) entry which is preliminary data.</text>
</comment>
<sequence length="284" mass="29419">MPRILTTLTVVLGLAGLGQPALAIGDSVDAKRKINIAGAQRMLSQRIAGKVCLAAQGIEAEKNGDLARAAADRFGTALVALRNGNADLGISAEAEPSVLVALAAVDTLWKDYLPAIEVTLETPATLKQIAAKALPMLLATHKVVVALETANADTSVDPFLARGLNVSGRQRMLTQRALAEACLLSAGHDVSLNAASLKATIALFDDSQAGLIDGNDTLGLQPAPTPELQAQLEKVKSLWMPMREILMKAAGGTPLSADELGALSASLDAVLKEANAAVSMYEGL</sequence>
<keyword evidence="8" id="KW-1185">Reference proteome</keyword>
<comment type="subcellular location">
    <subcellularLocation>
        <location evidence="1">Membrane</location>
        <topology evidence="1">Multi-pass membrane protein</topology>
    </subcellularLocation>
</comment>
<evidence type="ECO:0000256" key="4">
    <source>
        <dbReference type="ARBA" id="ARBA00023136"/>
    </source>
</evidence>
<feature type="domain" description="NarX-like N-terminal" evidence="6">
    <location>
        <begin position="32"/>
        <end position="130"/>
    </location>
</feature>
<evidence type="ECO:0000256" key="2">
    <source>
        <dbReference type="ARBA" id="ARBA00022692"/>
    </source>
</evidence>
<evidence type="ECO:0000259" key="6">
    <source>
        <dbReference type="Pfam" id="PF13675"/>
    </source>
</evidence>
<keyword evidence="5" id="KW-0732">Signal</keyword>
<reference evidence="8" key="1">
    <citation type="journal article" date="2019" name="Int. J. Syst. Evol. Microbiol.">
        <title>The Global Catalogue of Microorganisms (GCM) 10K type strain sequencing project: providing services to taxonomists for standard genome sequencing and annotation.</title>
        <authorList>
            <consortium name="The Broad Institute Genomics Platform"/>
            <consortium name="The Broad Institute Genome Sequencing Center for Infectious Disease"/>
            <person name="Wu L."/>
            <person name="Ma J."/>
        </authorList>
    </citation>
    <scope>NUCLEOTIDE SEQUENCE [LARGE SCALE GENOMIC DNA]</scope>
    <source>
        <strain evidence="8">KCTC 52366</strain>
    </source>
</reference>
<feature type="chain" id="PRO_5046319905" evidence="5">
    <location>
        <begin position="24"/>
        <end position="284"/>
    </location>
</feature>
<feature type="domain" description="NarX-like N-terminal" evidence="6">
    <location>
        <begin position="161"/>
        <end position="259"/>
    </location>
</feature>
<dbReference type="RefSeq" id="WP_275630902.1">
    <property type="nucleotide sequence ID" value="NZ_JARGYD010000001.1"/>
</dbReference>
<name>A0ABV7GTF5_9RHOB</name>
<evidence type="ECO:0000313" key="8">
    <source>
        <dbReference type="Proteomes" id="UP001595632"/>
    </source>
</evidence>
<dbReference type="Proteomes" id="UP001595632">
    <property type="component" value="Unassembled WGS sequence"/>
</dbReference>
<proteinExistence type="predicted"/>
<keyword evidence="2" id="KW-0812">Transmembrane</keyword>
<accession>A0ABV7GTF5</accession>
<keyword evidence="4" id="KW-0472">Membrane</keyword>
<protein>
    <submittedName>
        <fullName evidence="7">Type IV pili methyl-accepting chemotaxis transducer N-terminal domain-containing protein</fullName>
    </submittedName>
</protein>